<evidence type="ECO:0000313" key="12">
    <source>
        <dbReference type="EMBL" id="KAK6318448.1"/>
    </source>
</evidence>
<keyword evidence="2" id="KW-1003">Cell membrane</keyword>
<evidence type="ECO:0000256" key="2">
    <source>
        <dbReference type="ARBA" id="ARBA00022475"/>
    </source>
</evidence>
<proteinExistence type="inferred from homology"/>
<dbReference type="Proteomes" id="UP001356427">
    <property type="component" value="Unassembled WGS sequence"/>
</dbReference>
<evidence type="ECO:0000256" key="1">
    <source>
        <dbReference type="ARBA" id="ARBA00004651"/>
    </source>
</evidence>
<dbReference type="PANTHER" id="PTHR24241:SF17">
    <property type="entry name" value="VASOPRESSIN V1A RECEPTOR"/>
    <property type="match status" value="1"/>
</dbReference>
<evidence type="ECO:0000256" key="3">
    <source>
        <dbReference type="ARBA" id="ARBA00022692"/>
    </source>
</evidence>
<dbReference type="GO" id="GO:0045907">
    <property type="term" value="P:positive regulation of vasoconstriction"/>
    <property type="evidence" value="ECO:0007669"/>
    <property type="project" value="TreeGrafter"/>
</dbReference>
<evidence type="ECO:0000256" key="4">
    <source>
        <dbReference type="ARBA" id="ARBA00022989"/>
    </source>
</evidence>
<evidence type="ECO:0000256" key="5">
    <source>
        <dbReference type="ARBA" id="ARBA00023040"/>
    </source>
</evidence>
<dbReference type="GO" id="GO:0042277">
    <property type="term" value="F:peptide binding"/>
    <property type="evidence" value="ECO:0007669"/>
    <property type="project" value="TreeGrafter"/>
</dbReference>
<dbReference type="SUPFAM" id="SSF81321">
    <property type="entry name" value="Family A G protein-coupled receptor-like"/>
    <property type="match status" value="1"/>
</dbReference>
<dbReference type="GO" id="GO:0005886">
    <property type="term" value="C:plasma membrane"/>
    <property type="evidence" value="ECO:0007669"/>
    <property type="project" value="UniProtKB-SubCell"/>
</dbReference>
<feature type="domain" description="G-protein coupled receptors family 1 profile" evidence="11">
    <location>
        <begin position="1"/>
        <end position="79"/>
    </location>
</feature>
<evidence type="ECO:0000256" key="9">
    <source>
        <dbReference type="ARBA" id="ARBA00023224"/>
    </source>
</evidence>
<dbReference type="GO" id="GO:0005000">
    <property type="term" value="F:vasopressin receptor activity"/>
    <property type="evidence" value="ECO:0007669"/>
    <property type="project" value="InterPro"/>
</dbReference>
<name>A0AAN8LTM1_9TELE</name>
<dbReference type="InterPro" id="IPR017452">
    <property type="entry name" value="GPCR_Rhodpsn_7TM"/>
</dbReference>
<comment type="caution">
    <text evidence="12">The sequence shown here is derived from an EMBL/GenBank/DDBJ whole genome shotgun (WGS) entry which is preliminary data.</text>
</comment>
<organism evidence="12 13">
    <name type="scientific">Coregonus suidteri</name>
    <dbReference type="NCBI Taxonomy" id="861788"/>
    <lineage>
        <taxon>Eukaryota</taxon>
        <taxon>Metazoa</taxon>
        <taxon>Chordata</taxon>
        <taxon>Craniata</taxon>
        <taxon>Vertebrata</taxon>
        <taxon>Euteleostomi</taxon>
        <taxon>Actinopterygii</taxon>
        <taxon>Neopterygii</taxon>
        <taxon>Teleostei</taxon>
        <taxon>Protacanthopterygii</taxon>
        <taxon>Salmoniformes</taxon>
        <taxon>Salmonidae</taxon>
        <taxon>Coregoninae</taxon>
        <taxon>Coregonus</taxon>
    </lineage>
</organism>
<keyword evidence="3 10" id="KW-0812">Transmembrane</keyword>
<evidence type="ECO:0000256" key="7">
    <source>
        <dbReference type="ARBA" id="ARBA00023170"/>
    </source>
</evidence>
<evidence type="ECO:0000313" key="13">
    <source>
        <dbReference type="Proteomes" id="UP001356427"/>
    </source>
</evidence>
<comment type="caution">
    <text evidence="10">Lacks conserved residue(s) required for the propagation of feature annotation.</text>
</comment>
<evidence type="ECO:0000259" key="11">
    <source>
        <dbReference type="PROSITE" id="PS50262"/>
    </source>
</evidence>
<dbReference type="PRINTS" id="PR00896">
    <property type="entry name" value="VASOPRESSINR"/>
</dbReference>
<keyword evidence="6 10" id="KW-0472">Membrane</keyword>
<evidence type="ECO:0000256" key="6">
    <source>
        <dbReference type="ARBA" id="ARBA00023136"/>
    </source>
</evidence>
<dbReference type="GO" id="GO:0001992">
    <property type="term" value="P:regulation of systemic arterial blood pressure by vasopressin"/>
    <property type="evidence" value="ECO:0007669"/>
    <property type="project" value="TreeGrafter"/>
</dbReference>
<dbReference type="InterPro" id="IPR001817">
    <property type="entry name" value="Vasoprsn_rcpt"/>
</dbReference>
<dbReference type="Gene3D" id="1.20.1070.10">
    <property type="entry name" value="Rhodopsin 7-helix transmembrane proteins"/>
    <property type="match status" value="1"/>
</dbReference>
<feature type="transmembrane region" description="Helical" evidence="10">
    <location>
        <begin position="56"/>
        <end position="78"/>
    </location>
</feature>
<gene>
    <name evidence="12" type="ORF">J4Q44_G00117390</name>
</gene>
<evidence type="ECO:0000256" key="8">
    <source>
        <dbReference type="ARBA" id="ARBA00023180"/>
    </source>
</evidence>
<reference evidence="12 13" key="1">
    <citation type="submission" date="2021-04" db="EMBL/GenBank/DDBJ databases">
        <authorList>
            <person name="De Guttry C."/>
            <person name="Zahm M."/>
            <person name="Klopp C."/>
            <person name="Cabau C."/>
            <person name="Louis A."/>
            <person name="Berthelot C."/>
            <person name="Parey E."/>
            <person name="Roest Crollius H."/>
            <person name="Montfort J."/>
            <person name="Robinson-Rechavi M."/>
            <person name="Bucao C."/>
            <person name="Bouchez O."/>
            <person name="Gislard M."/>
            <person name="Lluch J."/>
            <person name="Milhes M."/>
            <person name="Lampietro C."/>
            <person name="Lopez Roques C."/>
            <person name="Donnadieu C."/>
            <person name="Braasch I."/>
            <person name="Desvignes T."/>
            <person name="Postlethwait J."/>
            <person name="Bobe J."/>
            <person name="Wedekind C."/>
            <person name="Guiguen Y."/>
        </authorList>
    </citation>
    <scope>NUCLEOTIDE SEQUENCE [LARGE SCALE GENOMIC DNA]</scope>
    <source>
        <strain evidence="12">Cs_M1</strain>
        <tissue evidence="12">Blood</tissue>
    </source>
</reference>
<sequence>MIFYGFICHSIWKNIKYKTRNTPAGGASKNGLMGKNSVSSVTTISRAKLRTVKMTFVIVLAYIICWSPFFIVQMWSVWG</sequence>
<keyword evidence="5 10" id="KW-0297">G-protein coupled receptor</keyword>
<keyword evidence="4 10" id="KW-1133">Transmembrane helix</keyword>
<dbReference type="EMBL" id="JAGTTL010000009">
    <property type="protein sequence ID" value="KAK6318448.1"/>
    <property type="molecule type" value="Genomic_DNA"/>
</dbReference>
<accession>A0AAN8LTM1</accession>
<evidence type="ECO:0000256" key="10">
    <source>
        <dbReference type="RuleBase" id="RU046427"/>
    </source>
</evidence>
<comment type="subcellular location">
    <subcellularLocation>
        <location evidence="1 10">Cell membrane</location>
        <topology evidence="1 10">Multi-pass membrane protein</topology>
    </subcellularLocation>
</comment>
<keyword evidence="7 10" id="KW-0675">Receptor</keyword>
<dbReference type="GO" id="GO:0032870">
    <property type="term" value="P:cellular response to hormone stimulus"/>
    <property type="evidence" value="ECO:0007669"/>
    <property type="project" value="TreeGrafter"/>
</dbReference>
<comment type="similarity">
    <text evidence="10">Belongs to the G-protein coupled receptor 1 family. Vasopressin/oxytocin receptor subfamily.</text>
</comment>
<keyword evidence="13" id="KW-1185">Reference proteome</keyword>
<dbReference type="PANTHER" id="PTHR24241">
    <property type="entry name" value="NEUROPEPTIDE RECEPTOR-RELATED G-PROTEIN COUPLED RECEPTOR"/>
    <property type="match status" value="1"/>
</dbReference>
<keyword evidence="9 10" id="KW-0807">Transducer</keyword>
<dbReference type="InterPro" id="IPR000276">
    <property type="entry name" value="GPCR_Rhodpsn"/>
</dbReference>
<dbReference type="Pfam" id="PF00001">
    <property type="entry name" value="7tm_1"/>
    <property type="match status" value="1"/>
</dbReference>
<dbReference type="PROSITE" id="PS50262">
    <property type="entry name" value="G_PROTEIN_RECEP_F1_2"/>
    <property type="match status" value="1"/>
</dbReference>
<dbReference type="AlphaFoldDB" id="A0AAN8LTM1"/>
<keyword evidence="8 10" id="KW-0325">Glycoprotein</keyword>
<protein>
    <recommendedName>
        <fullName evidence="11">G-protein coupled receptors family 1 profile domain-containing protein</fullName>
    </recommendedName>
</protein>